<accession>A0AAV4LZP9</accession>
<dbReference type="GO" id="GO:0016791">
    <property type="term" value="F:phosphatase activity"/>
    <property type="evidence" value="ECO:0007669"/>
    <property type="project" value="TreeGrafter"/>
</dbReference>
<name>A0AAV4LZP9_BABCB</name>
<gene>
    <name evidence="2" type="ORF">BcabD6B2_48580</name>
</gene>
<dbReference type="InterPro" id="IPR036412">
    <property type="entry name" value="HAD-like_sf"/>
</dbReference>
<dbReference type="PANTHER" id="PTHR10000:SF8">
    <property type="entry name" value="HAD SUPERFAMILY HYDROLASE-LIKE, TYPE 3"/>
    <property type="match status" value="1"/>
</dbReference>
<dbReference type="EMBL" id="BPLF01000004">
    <property type="protein sequence ID" value="GIX65423.1"/>
    <property type="molecule type" value="Genomic_DNA"/>
</dbReference>
<reference evidence="2 3" key="1">
    <citation type="submission" date="2021-06" db="EMBL/GenBank/DDBJ databases">
        <title>Genome sequence of Babesia caballi.</title>
        <authorList>
            <person name="Yamagishi J."/>
            <person name="Kidaka T."/>
            <person name="Ochi A."/>
        </authorList>
    </citation>
    <scope>NUCLEOTIDE SEQUENCE [LARGE SCALE GENOMIC DNA]</scope>
    <source>
        <strain evidence="2">USDA-D6B2</strain>
    </source>
</reference>
<evidence type="ECO:0000256" key="1">
    <source>
        <dbReference type="SAM" id="SignalP"/>
    </source>
</evidence>
<comment type="caution">
    <text evidence="2">The sequence shown here is derived from an EMBL/GenBank/DDBJ whole genome shotgun (WGS) entry which is preliminary data.</text>
</comment>
<sequence length="302" mass="33036">MVAAYFLSFFLLALRLVAAGEPVVENAAGEGAPKYFAVDVDNTLAAGKESHMKRNTDAFRKAIEAGNRLFLATGRSPTSARYVLTDRFYKESGYNGYPGVYLDGSIVYDEDGNLIRDEHIKPDFVEELGKVVSSKCAKYLPVFVTEDKVFTICNLLPGVGVVYKKFLGVRELHATSLEDLRNYHIYNIIFRNGDEALQKANATAEDYRALPAQLGFTQIMSPRSNKADGIRVLLEHFGSNFSDCGCVGDSLNDVEMMNAVRLSYAVGNATADAKKAAKKSVATVCDKGAFAEVMKEVYGIVA</sequence>
<dbReference type="AlphaFoldDB" id="A0AAV4LZP9"/>
<keyword evidence="3" id="KW-1185">Reference proteome</keyword>
<dbReference type="GO" id="GO:0000287">
    <property type="term" value="F:magnesium ion binding"/>
    <property type="evidence" value="ECO:0007669"/>
    <property type="project" value="TreeGrafter"/>
</dbReference>
<evidence type="ECO:0000313" key="3">
    <source>
        <dbReference type="Proteomes" id="UP001497744"/>
    </source>
</evidence>
<evidence type="ECO:0000313" key="2">
    <source>
        <dbReference type="EMBL" id="GIX65423.1"/>
    </source>
</evidence>
<keyword evidence="1" id="KW-0732">Signal</keyword>
<dbReference type="Gene3D" id="3.40.50.1000">
    <property type="entry name" value="HAD superfamily/HAD-like"/>
    <property type="match status" value="1"/>
</dbReference>
<dbReference type="GeneID" id="94196904"/>
<protein>
    <submittedName>
        <fullName evidence="2">HAD superfamily hydrolase, putative</fullName>
    </submittedName>
</protein>
<organism evidence="2 3">
    <name type="scientific">Babesia caballi</name>
    <dbReference type="NCBI Taxonomy" id="5871"/>
    <lineage>
        <taxon>Eukaryota</taxon>
        <taxon>Sar</taxon>
        <taxon>Alveolata</taxon>
        <taxon>Apicomplexa</taxon>
        <taxon>Aconoidasida</taxon>
        <taxon>Piroplasmida</taxon>
        <taxon>Babesiidae</taxon>
        <taxon>Babesia</taxon>
    </lineage>
</organism>
<dbReference type="PANTHER" id="PTHR10000">
    <property type="entry name" value="PHOSPHOSERINE PHOSPHATASE"/>
    <property type="match status" value="1"/>
</dbReference>
<dbReference type="Proteomes" id="UP001497744">
    <property type="component" value="Unassembled WGS sequence"/>
</dbReference>
<proteinExistence type="predicted"/>
<dbReference type="InterPro" id="IPR023214">
    <property type="entry name" value="HAD_sf"/>
</dbReference>
<feature type="chain" id="PRO_5043820030" evidence="1">
    <location>
        <begin position="20"/>
        <end position="302"/>
    </location>
</feature>
<dbReference type="Gene3D" id="3.30.1240.10">
    <property type="match status" value="1"/>
</dbReference>
<dbReference type="Pfam" id="PF08282">
    <property type="entry name" value="Hydrolase_3"/>
    <property type="match status" value="1"/>
</dbReference>
<keyword evidence="2" id="KW-0378">Hydrolase</keyword>
<dbReference type="SUPFAM" id="SSF56784">
    <property type="entry name" value="HAD-like"/>
    <property type="match status" value="1"/>
</dbReference>
<dbReference type="RefSeq" id="XP_067717492.1">
    <property type="nucleotide sequence ID" value="XM_067861391.1"/>
</dbReference>
<feature type="signal peptide" evidence="1">
    <location>
        <begin position="1"/>
        <end position="19"/>
    </location>
</feature>
<dbReference type="GO" id="GO:0005829">
    <property type="term" value="C:cytosol"/>
    <property type="evidence" value="ECO:0007669"/>
    <property type="project" value="TreeGrafter"/>
</dbReference>